<evidence type="ECO:0000313" key="1">
    <source>
        <dbReference type="EMBL" id="VEE92978.1"/>
    </source>
</evidence>
<sequence length="56" mass="6498">MTAEQVWQMPVLEVFAWIESYLEMEGIKTPHGSMGANNVEVKHESYVFTRRGKINK</sequence>
<protein>
    <submittedName>
        <fullName evidence="1">Uncharacterized protein</fullName>
    </submittedName>
</protein>
<dbReference type="EMBL" id="LR134310">
    <property type="protein sequence ID" value="VEE92978.1"/>
    <property type="molecule type" value="Genomic_DNA"/>
</dbReference>
<accession>A0AAX3FLM8</accession>
<dbReference type="GeneID" id="92744919"/>
<dbReference type="RefSeq" id="WP_164997542.1">
    <property type="nucleotide sequence ID" value="NZ_LR134310.1"/>
</dbReference>
<reference evidence="1 2" key="1">
    <citation type="submission" date="2018-12" db="EMBL/GenBank/DDBJ databases">
        <authorList>
            <consortium name="Pathogen Informatics"/>
        </authorList>
    </citation>
    <scope>NUCLEOTIDE SEQUENCE [LARGE SCALE GENOMIC DNA]</scope>
    <source>
        <strain evidence="1 2">NCTC8529</strain>
    </source>
</reference>
<organism evidence="1 2">
    <name type="scientific">Actinobacillus equuli</name>
    <dbReference type="NCBI Taxonomy" id="718"/>
    <lineage>
        <taxon>Bacteria</taxon>
        <taxon>Pseudomonadati</taxon>
        <taxon>Pseudomonadota</taxon>
        <taxon>Gammaproteobacteria</taxon>
        <taxon>Pasteurellales</taxon>
        <taxon>Pasteurellaceae</taxon>
        <taxon>Actinobacillus</taxon>
    </lineage>
</organism>
<dbReference type="AlphaFoldDB" id="A0AAX3FLM8"/>
<gene>
    <name evidence="1" type="ORF">NCTC8529_02122</name>
</gene>
<name>A0AAX3FLM8_ACTEU</name>
<dbReference type="Proteomes" id="UP000268529">
    <property type="component" value="Chromosome"/>
</dbReference>
<proteinExistence type="predicted"/>
<evidence type="ECO:0000313" key="2">
    <source>
        <dbReference type="Proteomes" id="UP000268529"/>
    </source>
</evidence>